<proteinExistence type="predicted"/>
<dbReference type="RefSeq" id="WP_345408497.1">
    <property type="nucleotide sequence ID" value="NZ_BAABHG010000028.1"/>
</dbReference>
<dbReference type="SUPFAM" id="SSF48230">
    <property type="entry name" value="Chondroitin AC/alginate lyase"/>
    <property type="match status" value="1"/>
</dbReference>
<dbReference type="Proteomes" id="UP001597419">
    <property type="component" value="Unassembled WGS sequence"/>
</dbReference>
<dbReference type="Pfam" id="PF05426">
    <property type="entry name" value="Alginate_lyase"/>
    <property type="match status" value="1"/>
</dbReference>
<evidence type="ECO:0000256" key="3">
    <source>
        <dbReference type="SAM" id="SignalP"/>
    </source>
</evidence>
<reference evidence="6" key="1">
    <citation type="journal article" date="2019" name="Int. J. Syst. Evol. Microbiol.">
        <title>The Global Catalogue of Microorganisms (GCM) 10K type strain sequencing project: providing services to taxonomists for standard genome sequencing and annotation.</title>
        <authorList>
            <consortium name="The Broad Institute Genomics Platform"/>
            <consortium name="The Broad Institute Genome Sequencing Center for Infectious Disease"/>
            <person name="Wu L."/>
            <person name="Ma J."/>
        </authorList>
    </citation>
    <scope>NUCLEOTIDE SEQUENCE [LARGE SCALE GENOMIC DNA]</scope>
    <source>
        <strain evidence="6">CGMCC 4.7643</strain>
    </source>
</reference>
<name>A0ABW5GPK6_9PSEU</name>
<dbReference type="InterPro" id="IPR008397">
    <property type="entry name" value="Alginate_lyase_dom"/>
</dbReference>
<keyword evidence="2 5" id="KW-0456">Lyase</keyword>
<accession>A0ABW5GPK6</accession>
<keyword evidence="1 3" id="KW-0732">Signal</keyword>
<evidence type="ECO:0000313" key="5">
    <source>
        <dbReference type="EMBL" id="MFD2462766.1"/>
    </source>
</evidence>
<protein>
    <submittedName>
        <fullName evidence="5">Alginate lyase family protein</fullName>
    </submittedName>
</protein>
<comment type="caution">
    <text evidence="5">The sequence shown here is derived from an EMBL/GenBank/DDBJ whole genome shotgun (WGS) entry which is preliminary data.</text>
</comment>
<dbReference type="GO" id="GO:0016829">
    <property type="term" value="F:lyase activity"/>
    <property type="evidence" value="ECO:0007669"/>
    <property type="project" value="UniProtKB-KW"/>
</dbReference>
<sequence length="424" mass="46038">MRKQLRVLGAAVVTASLALTPLSGTAEAGPVPHTVVLDGGQLAKVRSSLRTGTATPAQRDALRGLVSKADGFLGEAPWAVTHKNRTPPSGDKHDYLSQAPYWWASKPSTPDNPLGCPYVQRDGERNPEADAISDHTERGRVFEAIPSLALAWYYTGERKYAEHAVAAVRAWFLDPATRMNPNLTYAQLIPCRTDVRGTGIIDSTQSFTSVVDAFAVLDAGAPGWTGRDRAGLTRWLGRYLDWMRTSPQAVQELAATNNHGTFLDMQNAAIALYLGERRLAKSIVVTARTERIDRQIDAGGRQPLELSRTKPWHYSNFNLTALGRLAEIGRHVGVDLWSYQAPGGGSLRKAVDYLVPAAIHGKNAWPHEDIGPFDQWIAVDILHAAAEQGHDPLAAEALKQVPAPPGGDLWPVRPACVSLNLPAK</sequence>
<evidence type="ECO:0000256" key="2">
    <source>
        <dbReference type="ARBA" id="ARBA00023239"/>
    </source>
</evidence>
<feature type="chain" id="PRO_5045300752" evidence="3">
    <location>
        <begin position="29"/>
        <end position="424"/>
    </location>
</feature>
<evidence type="ECO:0000313" key="6">
    <source>
        <dbReference type="Proteomes" id="UP001597419"/>
    </source>
</evidence>
<keyword evidence="6" id="KW-1185">Reference proteome</keyword>
<gene>
    <name evidence="5" type="ORF">ACFSYJ_29435</name>
</gene>
<feature type="signal peptide" evidence="3">
    <location>
        <begin position="1"/>
        <end position="28"/>
    </location>
</feature>
<feature type="domain" description="Alginate lyase" evidence="4">
    <location>
        <begin position="80"/>
        <end position="364"/>
    </location>
</feature>
<evidence type="ECO:0000259" key="4">
    <source>
        <dbReference type="Pfam" id="PF05426"/>
    </source>
</evidence>
<evidence type="ECO:0000256" key="1">
    <source>
        <dbReference type="ARBA" id="ARBA00022729"/>
    </source>
</evidence>
<organism evidence="5 6">
    <name type="scientific">Amycolatopsis samaneae</name>
    <dbReference type="NCBI Taxonomy" id="664691"/>
    <lineage>
        <taxon>Bacteria</taxon>
        <taxon>Bacillati</taxon>
        <taxon>Actinomycetota</taxon>
        <taxon>Actinomycetes</taxon>
        <taxon>Pseudonocardiales</taxon>
        <taxon>Pseudonocardiaceae</taxon>
        <taxon>Amycolatopsis</taxon>
    </lineage>
</organism>
<dbReference type="EMBL" id="JBHUKU010000019">
    <property type="protein sequence ID" value="MFD2462766.1"/>
    <property type="molecule type" value="Genomic_DNA"/>
</dbReference>
<dbReference type="InterPro" id="IPR008929">
    <property type="entry name" value="Chondroitin_lyas"/>
</dbReference>
<dbReference type="Gene3D" id="1.50.10.100">
    <property type="entry name" value="Chondroitin AC/alginate lyase"/>
    <property type="match status" value="1"/>
</dbReference>